<dbReference type="EMBL" id="BSXT01000043">
    <property type="protein sequence ID" value="GMF15900.1"/>
    <property type="molecule type" value="Genomic_DNA"/>
</dbReference>
<sequence>MHIGSEPSGTLMRQLAAQEMGDALQGGCSSEAKSAMMKTERSTNTARAVMKCLGKRYEPYYEAGNCSSTLS</sequence>
<accession>A0A9W6TLV0</accession>
<reference evidence="1" key="1">
    <citation type="submission" date="2023-04" db="EMBL/GenBank/DDBJ databases">
        <title>Phytophthora fragariaefolia NBRC 109709.</title>
        <authorList>
            <person name="Ichikawa N."/>
            <person name="Sato H."/>
            <person name="Tonouchi N."/>
        </authorList>
    </citation>
    <scope>NUCLEOTIDE SEQUENCE</scope>
    <source>
        <strain evidence="1">NBRC 109709</strain>
    </source>
</reference>
<keyword evidence="2" id="KW-1185">Reference proteome</keyword>
<dbReference type="AlphaFoldDB" id="A0A9W6TLV0"/>
<name>A0A9W6TLV0_9STRA</name>
<organism evidence="1 2">
    <name type="scientific">Phytophthora fragariaefolia</name>
    <dbReference type="NCBI Taxonomy" id="1490495"/>
    <lineage>
        <taxon>Eukaryota</taxon>
        <taxon>Sar</taxon>
        <taxon>Stramenopiles</taxon>
        <taxon>Oomycota</taxon>
        <taxon>Peronosporomycetes</taxon>
        <taxon>Peronosporales</taxon>
        <taxon>Peronosporaceae</taxon>
        <taxon>Phytophthora</taxon>
    </lineage>
</organism>
<proteinExistence type="predicted"/>
<protein>
    <submittedName>
        <fullName evidence="1">Unnamed protein product</fullName>
    </submittedName>
</protein>
<dbReference type="Proteomes" id="UP001165121">
    <property type="component" value="Unassembled WGS sequence"/>
</dbReference>
<evidence type="ECO:0000313" key="2">
    <source>
        <dbReference type="Proteomes" id="UP001165121"/>
    </source>
</evidence>
<gene>
    <name evidence="1" type="ORF">Pfra01_000061100</name>
</gene>
<evidence type="ECO:0000313" key="1">
    <source>
        <dbReference type="EMBL" id="GMF15900.1"/>
    </source>
</evidence>
<comment type="caution">
    <text evidence="1">The sequence shown here is derived from an EMBL/GenBank/DDBJ whole genome shotgun (WGS) entry which is preliminary data.</text>
</comment>